<dbReference type="SUPFAM" id="SSF47413">
    <property type="entry name" value="lambda repressor-like DNA-binding domains"/>
    <property type="match status" value="1"/>
</dbReference>
<evidence type="ECO:0000259" key="1">
    <source>
        <dbReference type="PROSITE" id="PS50943"/>
    </source>
</evidence>
<dbReference type="InterPro" id="IPR001387">
    <property type="entry name" value="Cro/C1-type_HTH"/>
</dbReference>
<reference evidence="3" key="1">
    <citation type="journal article" date="2019" name="Int. J. Syst. Evol. Microbiol.">
        <title>The Global Catalogue of Microorganisms (GCM) 10K type strain sequencing project: providing services to taxonomists for standard genome sequencing and annotation.</title>
        <authorList>
            <consortium name="The Broad Institute Genomics Platform"/>
            <consortium name="The Broad Institute Genome Sequencing Center for Infectious Disease"/>
            <person name="Wu L."/>
            <person name="Ma J."/>
        </authorList>
    </citation>
    <scope>NUCLEOTIDE SEQUENCE [LARGE SCALE GENOMIC DNA]</scope>
    <source>
        <strain evidence="3">JCM 16908</strain>
    </source>
</reference>
<organism evidence="2 3">
    <name type="scientific">Sphaerisporangium flaviroseum</name>
    <dbReference type="NCBI Taxonomy" id="509199"/>
    <lineage>
        <taxon>Bacteria</taxon>
        <taxon>Bacillati</taxon>
        <taxon>Actinomycetota</taxon>
        <taxon>Actinomycetes</taxon>
        <taxon>Streptosporangiales</taxon>
        <taxon>Streptosporangiaceae</taxon>
        <taxon>Sphaerisporangium</taxon>
    </lineage>
</organism>
<dbReference type="CDD" id="cd00093">
    <property type="entry name" value="HTH_XRE"/>
    <property type="match status" value="1"/>
</dbReference>
<evidence type="ECO:0000313" key="2">
    <source>
        <dbReference type="EMBL" id="GAA3832579.1"/>
    </source>
</evidence>
<dbReference type="Pfam" id="PF01381">
    <property type="entry name" value="HTH_3"/>
    <property type="match status" value="1"/>
</dbReference>
<dbReference type="SMART" id="SM00530">
    <property type="entry name" value="HTH_XRE"/>
    <property type="match status" value="1"/>
</dbReference>
<proteinExistence type="predicted"/>
<name>A0ABP7J2Z7_9ACTN</name>
<dbReference type="Gene3D" id="1.10.260.40">
    <property type="entry name" value="lambda repressor-like DNA-binding domains"/>
    <property type="match status" value="1"/>
</dbReference>
<sequence>MEHWEKSGAAGMSESPGVDVKALHAALDAARVKDGLSWRQLAKEVGVSASTISRMANGLKPDVTAFAAMTTWLRMPAESFYVNPMQPGAEEPELVASLVPHLRARRDLSEKDVAYLEEVIGAAARLFQTERDDREG</sequence>
<dbReference type="InterPro" id="IPR010982">
    <property type="entry name" value="Lambda_DNA-bd_dom_sf"/>
</dbReference>
<dbReference type="Proteomes" id="UP001500888">
    <property type="component" value="Unassembled WGS sequence"/>
</dbReference>
<evidence type="ECO:0000313" key="3">
    <source>
        <dbReference type="Proteomes" id="UP001500888"/>
    </source>
</evidence>
<dbReference type="EMBL" id="BAAAZR010000031">
    <property type="protein sequence ID" value="GAA3832579.1"/>
    <property type="molecule type" value="Genomic_DNA"/>
</dbReference>
<protein>
    <recommendedName>
        <fullName evidence="1">HTH cro/C1-type domain-containing protein</fullName>
    </recommendedName>
</protein>
<keyword evidence="3" id="KW-1185">Reference proteome</keyword>
<gene>
    <name evidence="2" type="ORF">GCM10022226_62290</name>
</gene>
<feature type="domain" description="HTH cro/C1-type" evidence="1">
    <location>
        <begin position="27"/>
        <end position="80"/>
    </location>
</feature>
<dbReference type="PROSITE" id="PS50943">
    <property type="entry name" value="HTH_CROC1"/>
    <property type="match status" value="1"/>
</dbReference>
<accession>A0ABP7J2Z7</accession>
<comment type="caution">
    <text evidence="2">The sequence shown here is derived from an EMBL/GenBank/DDBJ whole genome shotgun (WGS) entry which is preliminary data.</text>
</comment>